<accession>A0AAF5DHH8</accession>
<dbReference type="Pfam" id="PF02995">
    <property type="entry name" value="DUF229"/>
    <property type="match status" value="1"/>
</dbReference>
<dbReference type="WBParaSite" id="TCONS_00012628.p1">
    <property type="protein sequence ID" value="TCONS_00012628.p1"/>
    <property type="gene ID" value="XLOC_008294"/>
</dbReference>
<keyword evidence="1" id="KW-0812">Transmembrane</keyword>
<dbReference type="InterPro" id="IPR004245">
    <property type="entry name" value="DUF229"/>
</dbReference>
<dbReference type="PANTHER" id="PTHR10974">
    <property type="entry name" value="FI08016P-RELATED"/>
    <property type="match status" value="1"/>
</dbReference>
<reference evidence="3" key="1">
    <citation type="submission" date="2024-02" db="UniProtKB">
        <authorList>
            <consortium name="WormBaseParasite"/>
        </authorList>
    </citation>
    <scope>IDENTIFICATION</scope>
</reference>
<dbReference type="InterPro" id="IPR017850">
    <property type="entry name" value="Alkaline_phosphatase_core_sf"/>
</dbReference>
<keyword evidence="1" id="KW-0472">Membrane</keyword>
<keyword evidence="1" id="KW-1133">Transmembrane helix</keyword>
<feature type="transmembrane region" description="Helical" evidence="1">
    <location>
        <begin position="21"/>
        <end position="45"/>
    </location>
</feature>
<dbReference type="GO" id="GO:0005615">
    <property type="term" value="C:extracellular space"/>
    <property type="evidence" value="ECO:0007669"/>
    <property type="project" value="TreeGrafter"/>
</dbReference>
<keyword evidence="2" id="KW-1185">Reference proteome</keyword>
<name>A0AAF5DHH8_STRER</name>
<dbReference type="AlphaFoldDB" id="A0AAF5DHH8"/>
<dbReference type="SUPFAM" id="SSF53649">
    <property type="entry name" value="Alkaline phosphatase-like"/>
    <property type="match status" value="1"/>
</dbReference>
<dbReference type="CDD" id="cd16021">
    <property type="entry name" value="ALP_like"/>
    <property type="match status" value="1"/>
</dbReference>
<dbReference type="Gene3D" id="3.40.720.10">
    <property type="entry name" value="Alkaline Phosphatase, subunit A"/>
    <property type="match status" value="1"/>
</dbReference>
<protein>
    <submittedName>
        <fullName evidence="3">Uncharacterized protein</fullName>
    </submittedName>
</protein>
<dbReference type="PANTHER" id="PTHR10974:SF75">
    <property type="entry name" value="SULFATASE DOMAIN-CONTAINING PROTEIN"/>
    <property type="match status" value="1"/>
</dbReference>
<sequence>MVKHTLTFVFDKLISNFKNKSLTHGIFIIVFTLITVFNFCVILDYNFGYSFIVRERFIVPNSTGKINNLSNKTSESFDENTSSSNKNSKCTLKNYYIWNKTIFDYFRPNTKFDCEVEYENNFFKVKDGVITLLRKSMFCYYSCKYPKDHASLIEGQFKQVKNLTVVDCDLFNIKCFNYYAENIFEDVVFHIRKIKNFPKEETNFLDPSFKIPKNNKLYDVHIYVIDSLSYYHAKRALQRTRDFLLKNLNGIEMKYLNVVGENSRPNAYGFLLNKQMFDIKDIFETEPVIKNDFGNLDSCDVPLDNKTYIQEYYRRMGYITLIAEDFQRGGAFNYPFCIGFQNPPAHHTLGALQYILEEHFLKNLTKHLIQQRCITEGFHILEFASEFLQRYQNKPKMSIVWHSDILHDSMDKIFAGDDRIYSYFKKNEQYINNSFTIVMGDHGYRMSSFFHSEIGAYEVVNPYLLITIPNDLKSNKQLIKNLQENSNKHISMFDIYATLLDLLTNAIKDNFTNLEEQKHFPIVNDTIKGLSLLRPLPKEDRTCYEMYIPPHSCMCEYNFMKPTTPLVNESIKLRKNFIKALNNKLVVGNITDKCAKMRLDETEEFLIEIAVSKNSGIVYKINAITLPGKAKYEALMNKNFEVIDDNIIRKNLYKDQAEVCENASSYRKNISAFWYDSSDICNNLIYIDYCLICYNTNNVMYFLSQIPYYDRCDYIRIGHQRNVTKGEILKQEDEFMEKQSDVAKKRYKEYKDEHNFSKKLGRERLDSKVKHLSSDAQDLYKKIYAVVDNNDVTPFQEFQLCHTIINEAKFKAVVEASALLPSKFYPETYNGHFIFYENENPDECDDC</sequence>
<dbReference type="Proteomes" id="UP000035681">
    <property type="component" value="Unplaced"/>
</dbReference>
<evidence type="ECO:0000256" key="1">
    <source>
        <dbReference type="SAM" id="Phobius"/>
    </source>
</evidence>
<organism evidence="2 3">
    <name type="scientific">Strongyloides stercoralis</name>
    <name type="common">Threadworm</name>
    <dbReference type="NCBI Taxonomy" id="6248"/>
    <lineage>
        <taxon>Eukaryota</taxon>
        <taxon>Metazoa</taxon>
        <taxon>Ecdysozoa</taxon>
        <taxon>Nematoda</taxon>
        <taxon>Chromadorea</taxon>
        <taxon>Rhabditida</taxon>
        <taxon>Tylenchina</taxon>
        <taxon>Panagrolaimomorpha</taxon>
        <taxon>Strongyloidoidea</taxon>
        <taxon>Strongyloididae</taxon>
        <taxon>Strongyloides</taxon>
    </lineage>
</organism>
<evidence type="ECO:0000313" key="2">
    <source>
        <dbReference type="Proteomes" id="UP000035681"/>
    </source>
</evidence>
<evidence type="ECO:0000313" key="3">
    <source>
        <dbReference type="WBParaSite" id="TCONS_00012628.p1"/>
    </source>
</evidence>
<proteinExistence type="predicted"/>